<gene>
    <name evidence="1" type="ORF">V7S43_007852</name>
</gene>
<organism evidence="1 2">
    <name type="scientific">Phytophthora oleae</name>
    <dbReference type="NCBI Taxonomy" id="2107226"/>
    <lineage>
        <taxon>Eukaryota</taxon>
        <taxon>Sar</taxon>
        <taxon>Stramenopiles</taxon>
        <taxon>Oomycota</taxon>
        <taxon>Peronosporomycetes</taxon>
        <taxon>Peronosporales</taxon>
        <taxon>Peronosporaceae</taxon>
        <taxon>Phytophthora</taxon>
    </lineage>
</organism>
<keyword evidence="2" id="KW-1185">Reference proteome</keyword>
<protein>
    <submittedName>
        <fullName evidence="1">Uncharacterized protein</fullName>
    </submittedName>
</protein>
<comment type="caution">
    <text evidence="1">The sequence shown here is derived from an EMBL/GenBank/DDBJ whole genome shotgun (WGS) entry which is preliminary data.</text>
</comment>
<dbReference type="Proteomes" id="UP001632037">
    <property type="component" value="Unassembled WGS sequence"/>
</dbReference>
<name>A0ABD3FJ11_9STRA</name>
<proteinExistence type="predicted"/>
<dbReference type="EMBL" id="JBIMZQ010000015">
    <property type="protein sequence ID" value="KAL3666903.1"/>
    <property type="molecule type" value="Genomic_DNA"/>
</dbReference>
<reference evidence="1 2" key="1">
    <citation type="submission" date="2024-09" db="EMBL/GenBank/DDBJ databases">
        <title>Genome sequencing and assembly of Phytophthora oleae, isolate VK10A, causative agent of rot of olive drupes.</title>
        <authorList>
            <person name="Conti Taguali S."/>
            <person name="Riolo M."/>
            <person name="La Spada F."/>
            <person name="Cacciola S.O."/>
            <person name="Dionisio G."/>
        </authorList>
    </citation>
    <scope>NUCLEOTIDE SEQUENCE [LARGE SCALE GENOMIC DNA]</scope>
    <source>
        <strain evidence="1 2">VK10A</strain>
    </source>
</reference>
<sequence>MRFGNLVRTRNNDRIEFRTTSSLISGKCKEYNSAVGLGVMKSILMCVPEGPMVHLALTNTLQARSSEPMIHLVVTNSLQKKYFPAESSWETFVREQSLQNVDFYRISKGSTLQEVKGMINQSSSTAAMTDKKLVLLIELGK</sequence>
<accession>A0ABD3FJ11</accession>
<dbReference type="AlphaFoldDB" id="A0ABD3FJ11"/>
<evidence type="ECO:0000313" key="2">
    <source>
        <dbReference type="Proteomes" id="UP001632037"/>
    </source>
</evidence>
<evidence type="ECO:0000313" key="1">
    <source>
        <dbReference type="EMBL" id="KAL3666903.1"/>
    </source>
</evidence>